<evidence type="ECO:0000256" key="3">
    <source>
        <dbReference type="SAM" id="Phobius"/>
    </source>
</evidence>
<feature type="compositionally biased region" description="Low complexity" evidence="2">
    <location>
        <begin position="85"/>
        <end position="98"/>
    </location>
</feature>
<keyword evidence="3" id="KW-0472">Membrane</keyword>
<feature type="compositionally biased region" description="Basic and acidic residues" evidence="2">
    <location>
        <begin position="102"/>
        <end position="120"/>
    </location>
</feature>
<protein>
    <submittedName>
        <fullName evidence="6">DNA-dependent metalloprotease WSS1</fullName>
    </submittedName>
</protein>
<dbReference type="GO" id="GO:0005634">
    <property type="term" value="C:nucleus"/>
    <property type="evidence" value="ECO:0007669"/>
    <property type="project" value="TreeGrafter"/>
</dbReference>
<keyword evidence="3" id="KW-0812">Transmembrane</keyword>
<evidence type="ECO:0000313" key="6">
    <source>
        <dbReference type="EMBL" id="PRW59134.1"/>
    </source>
</evidence>
<dbReference type="Proteomes" id="UP000239899">
    <property type="component" value="Unassembled WGS sequence"/>
</dbReference>
<feature type="domain" description="SWIM-type" evidence="4">
    <location>
        <begin position="216"/>
        <end position="250"/>
    </location>
</feature>
<dbReference type="GO" id="GO:0006508">
    <property type="term" value="P:proteolysis"/>
    <property type="evidence" value="ECO:0007669"/>
    <property type="project" value="UniProtKB-KW"/>
</dbReference>
<dbReference type="PROSITE" id="PS51397">
    <property type="entry name" value="WLM"/>
    <property type="match status" value="2"/>
</dbReference>
<keyword evidence="7" id="KW-1185">Reference proteome</keyword>
<dbReference type="Pfam" id="PF04434">
    <property type="entry name" value="SWIM"/>
    <property type="match status" value="1"/>
</dbReference>
<organism evidence="6 7">
    <name type="scientific">Chlorella sorokiniana</name>
    <name type="common">Freshwater green alga</name>
    <dbReference type="NCBI Taxonomy" id="3076"/>
    <lineage>
        <taxon>Eukaryota</taxon>
        <taxon>Viridiplantae</taxon>
        <taxon>Chlorophyta</taxon>
        <taxon>core chlorophytes</taxon>
        <taxon>Trebouxiophyceae</taxon>
        <taxon>Chlorellales</taxon>
        <taxon>Chlorellaceae</taxon>
        <taxon>Chlorella clade</taxon>
        <taxon>Chlorella</taxon>
    </lineage>
</organism>
<dbReference type="GO" id="GO:0008237">
    <property type="term" value="F:metallopeptidase activity"/>
    <property type="evidence" value="ECO:0007669"/>
    <property type="project" value="UniProtKB-KW"/>
</dbReference>
<proteinExistence type="predicted"/>
<feature type="region of interest" description="Disordered" evidence="2">
    <location>
        <begin position="151"/>
        <end position="174"/>
    </location>
</feature>
<evidence type="ECO:0000256" key="1">
    <source>
        <dbReference type="PROSITE-ProRule" id="PRU00325"/>
    </source>
</evidence>
<evidence type="ECO:0000259" key="5">
    <source>
        <dbReference type="PROSITE" id="PS51397"/>
    </source>
</evidence>
<keyword evidence="1" id="KW-0479">Metal-binding</keyword>
<evidence type="ECO:0000313" key="7">
    <source>
        <dbReference type="Proteomes" id="UP000239899"/>
    </source>
</evidence>
<dbReference type="InterPro" id="IPR053000">
    <property type="entry name" value="WSS1-like_metalloprotease"/>
</dbReference>
<feature type="transmembrane region" description="Helical" evidence="3">
    <location>
        <begin position="636"/>
        <end position="654"/>
    </location>
</feature>
<dbReference type="GO" id="GO:0008270">
    <property type="term" value="F:zinc ion binding"/>
    <property type="evidence" value="ECO:0007669"/>
    <property type="project" value="UniProtKB-KW"/>
</dbReference>
<keyword evidence="6" id="KW-0645">Protease</keyword>
<dbReference type="Gene3D" id="3.30.2010.10">
    <property type="entry name" value="Metalloproteases ('zincins'), catalytic domain"/>
    <property type="match status" value="2"/>
</dbReference>
<evidence type="ECO:0000259" key="4">
    <source>
        <dbReference type="PROSITE" id="PS50966"/>
    </source>
</evidence>
<dbReference type="OrthoDB" id="2122982at2759"/>
<keyword evidence="6" id="KW-0378">Hydrolase</keyword>
<sequence>MARKGRKRATDADPAPETAPGPAEAAPEMTALETERAAIIDRNRERLLALGIPSLVKELQAQAGAAAAAAKPKKPKIKREEGQPRGRQAAAAAQQPTRRSSRVREAAEHPKPKPETAEERFERELGEMIVEETCPRCGKAISRGHRAHLLACDGERPPRQPRPSDREELAELTEEERKDVFKRTLARMKKVHLDGLMELNSEVAKFAVLGSTGNHYTVTLADDKHTCTCLDFRFRRHHCKHICAVLSSLSILDQPAGWRAAVDSRMDELVAQMKQEVKVKEEAPPQSQAAAAKSLLVWLAEEVAPVMRKRKLFVPLLTEMEPKKPTPGPDGVIELGWNKSEGDGIFWECTEILVCLRKWDDQNVFYPKEELLETMLHELAHCRRRNHSSQFWKYMAQLEQDLEEIKAGRDRFPGKGHKLGSGGMLGFLSRLPGLSQKPGKAAAAAAQRRAAADDSPGRARSLLVWLAEEVAPVMRKHQLFVPLLTEMEPKKPTPGPDGVIELGFNQAESDGIFIQCTEISVCLRRWNRVHHFYSKEELLETMLHELAHCRWRNHSSQFWKYMAQLEEDLKTIKAGRDRFTGGARRTRGGVLGWLTRGRSDPRKAAAAAAERRAAGAGVNGALADAQQPDMEGSPPLVIAINLALVLGVALFAAWRMRGAAAGRRG</sequence>
<dbReference type="PROSITE" id="PS50966">
    <property type="entry name" value="ZF_SWIM"/>
    <property type="match status" value="1"/>
</dbReference>
<name>A0A2P6TYI7_CHLSO</name>
<dbReference type="STRING" id="3076.A0A2P6TYI7"/>
<feature type="compositionally biased region" description="Low complexity" evidence="2">
    <location>
        <begin position="12"/>
        <end position="31"/>
    </location>
</feature>
<dbReference type="InterPro" id="IPR007527">
    <property type="entry name" value="Znf_SWIM"/>
</dbReference>
<feature type="domain" description="WLM" evidence="5">
    <location>
        <begin position="268"/>
        <end position="441"/>
    </location>
</feature>
<accession>A0A2P6TYI7</accession>
<dbReference type="PANTHER" id="PTHR46622:SF1">
    <property type="entry name" value="DNA-DEPENDENT METALLOPROTEASE WSS1"/>
    <property type="match status" value="1"/>
</dbReference>
<dbReference type="Pfam" id="PF08325">
    <property type="entry name" value="WLM"/>
    <property type="match status" value="2"/>
</dbReference>
<comment type="caution">
    <text evidence="6">The sequence shown here is derived from an EMBL/GenBank/DDBJ whole genome shotgun (WGS) entry which is preliminary data.</text>
</comment>
<dbReference type="GO" id="GO:0006281">
    <property type="term" value="P:DNA repair"/>
    <property type="evidence" value="ECO:0007669"/>
    <property type="project" value="TreeGrafter"/>
</dbReference>
<feature type="compositionally biased region" description="Basic and acidic residues" evidence="2">
    <location>
        <begin position="153"/>
        <end position="174"/>
    </location>
</feature>
<feature type="domain" description="WLM" evidence="5">
    <location>
        <begin position="432"/>
        <end position="614"/>
    </location>
</feature>
<dbReference type="PANTHER" id="PTHR46622">
    <property type="entry name" value="DNA-DEPENDENT METALLOPROTEASE WSS1"/>
    <property type="match status" value="1"/>
</dbReference>
<keyword evidence="6" id="KW-0482">Metalloprotease</keyword>
<keyword evidence="3" id="KW-1133">Transmembrane helix</keyword>
<keyword evidence="1" id="KW-0863">Zinc-finger</keyword>
<reference evidence="6 7" key="1">
    <citation type="journal article" date="2018" name="Plant J.">
        <title>Genome sequences of Chlorella sorokiniana UTEX 1602 and Micractinium conductrix SAG 241.80: implications to maltose excretion by a green alga.</title>
        <authorList>
            <person name="Arriola M.B."/>
            <person name="Velmurugan N."/>
            <person name="Zhang Y."/>
            <person name="Plunkett M.H."/>
            <person name="Hondzo H."/>
            <person name="Barney B.M."/>
        </authorList>
    </citation>
    <scope>NUCLEOTIDE SEQUENCE [LARGE SCALE GENOMIC DNA]</scope>
    <source>
        <strain evidence="7">UTEX 1602</strain>
    </source>
</reference>
<keyword evidence="1" id="KW-0862">Zinc</keyword>
<feature type="region of interest" description="Disordered" evidence="2">
    <location>
        <begin position="62"/>
        <end position="120"/>
    </location>
</feature>
<dbReference type="AlphaFoldDB" id="A0A2P6TYI7"/>
<evidence type="ECO:0000256" key="2">
    <source>
        <dbReference type="SAM" id="MobiDB-lite"/>
    </source>
</evidence>
<dbReference type="InterPro" id="IPR013536">
    <property type="entry name" value="WLM_dom"/>
</dbReference>
<feature type="region of interest" description="Disordered" evidence="2">
    <location>
        <begin position="1"/>
        <end position="32"/>
    </location>
</feature>
<dbReference type="EMBL" id="LHPG02000004">
    <property type="protein sequence ID" value="PRW59134.1"/>
    <property type="molecule type" value="Genomic_DNA"/>
</dbReference>
<gene>
    <name evidence="6" type="ORF">C2E21_2258</name>
</gene>